<dbReference type="AlphaFoldDB" id="A0A1R2CX60"/>
<dbReference type="EMBL" id="MPUH01000040">
    <property type="protein sequence ID" value="OMJ93560.1"/>
    <property type="molecule type" value="Genomic_DNA"/>
</dbReference>
<gene>
    <name evidence="2" type="ORF">SteCoe_3392</name>
</gene>
<sequence>MSDRADTETESIYTKTMNLVINQMNRYLQNNNYSDDVIRKIQSSWKENLSKIPRSKFSYISPFKLQVPIPKPAVIVKVEEPPPPQPKEALDHSESDEYSSEDDIPHEHDPNLDVFNNLQMKLEEAKKIVESKVEIKESLPEEDSPESDDETQLDCPEPTGIIHCMICDKVKRKSSTWIFNMKNCVFQESGKPEKFLKSMSSNLNFSK</sequence>
<comment type="caution">
    <text evidence="2">The sequence shown here is derived from an EMBL/GenBank/DDBJ whole genome shotgun (WGS) entry which is preliminary data.</text>
</comment>
<reference evidence="2 3" key="1">
    <citation type="submission" date="2016-11" db="EMBL/GenBank/DDBJ databases">
        <title>The macronuclear genome of Stentor coeruleus: a giant cell with tiny introns.</title>
        <authorList>
            <person name="Slabodnick M."/>
            <person name="Ruby J.G."/>
            <person name="Reiff S.B."/>
            <person name="Swart E.C."/>
            <person name="Gosai S."/>
            <person name="Prabakaran S."/>
            <person name="Witkowska E."/>
            <person name="Larue G.E."/>
            <person name="Fisher S."/>
            <person name="Freeman R.M."/>
            <person name="Gunawardena J."/>
            <person name="Chu W."/>
            <person name="Stover N.A."/>
            <person name="Gregory B.D."/>
            <person name="Nowacki M."/>
            <person name="Derisi J."/>
            <person name="Roy S.W."/>
            <person name="Marshall W.F."/>
            <person name="Sood P."/>
        </authorList>
    </citation>
    <scope>NUCLEOTIDE SEQUENCE [LARGE SCALE GENOMIC DNA]</scope>
    <source>
        <strain evidence="2">WM001</strain>
    </source>
</reference>
<feature type="region of interest" description="Disordered" evidence="1">
    <location>
        <begin position="77"/>
        <end position="108"/>
    </location>
</feature>
<proteinExistence type="predicted"/>
<keyword evidence="3" id="KW-1185">Reference proteome</keyword>
<evidence type="ECO:0000256" key="1">
    <source>
        <dbReference type="SAM" id="MobiDB-lite"/>
    </source>
</evidence>
<feature type="region of interest" description="Disordered" evidence="1">
    <location>
        <begin position="133"/>
        <end position="155"/>
    </location>
</feature>
<name>A0A1R2CX60_9CILI</name>
<accession>A0A1R2CX60</accession>
<organism evidence="2 3">
    <name type="scientific">Stentor coeruleus</name>
    <dbReference type="NCBI Taxonomy" id="5963"/>
    <lineage>
        <taxon>Eukaryota</taxon>
        <taxon>Sar</taxon>
        <taxon>Alveolata</taxon>
        <taxon>Ciliophora</taxon>
        <taxon>Postciliodesmatophora</taxon>
        <taxon>Heterotrichea</taxon>
        <taxon>Heterotrichida</taxon>
        <taxon>Stentoridae</taxon>
        <taxon>Stentor</taxon>
    </lineage>
</organism>
<evidence type="ECO:0000313" key="3">
    <source>
        <dbReference type="Proteomes" id="UP000187209"/>
    </source>
</evidence>
<feature type="compositionally biased region" description="Acidic residues" evidence="1">
    <location>
        <begin position="140"/>
        <end position="152"/>
    </location>
</feature>
<protein>
    <submittedName>
        <fullName evidence="2">Uncharacterized protein</fullName>
    </submittedName>
</protein>
<evidence type="ECO:0000313" key="2">
    <source>
        <dbReference type="EMBL" id="OMJ93560.1"/>
    </source>
</evidence>
<dbReference type="Proteomes" id="UP000187209">
    <property type="component" value="Unassembled WGS sequence"/>
</dbReference>